<dbReference type="InterPro" id="IPR020449">
    <property type="entry name" value="Tscrpt_reg_AraC-type_HTH"/>
</dbReference>
<dbReference type="Pfam" id="PF01497">
    <property type="entry name" value="Peripla_BP_2"/>
    <property type="match status" value="1"/>
</dbReference>
<dbReference type="RefSeq" id="WP_235122638.1">
    <property type="nucleotide sequence ID" value="NZ_CP090978.1"/>
</dbReference>
<evidence type="ECO:0000256" key="6">
    <source>
        <dbReference type="ARBA" id="ARBA00023125"/>
    </source>
</evidence>
<evidence type="ECO:0000256" key="2">
    <source>
        <dbReference type="ARBA" id="ARBA00008814"/>
    </source>
</evidence>
<protein>
    <submittedName>
        <fullName evidence="10">AraC family transcriptional regulator</fullName>
    </submittedName>
</protein>
<dbReference type="InterPro" id="IPR037923">
    <property type="entry name" value="HTH-like"/>
</dbReference>
<reference evidence="10 11" key="1">
    <citation type="journal article" date="2024" name="Int. J. Syst. Evol. Microbiol.">
        <title>Paenibacillus hexagrammi sp. nov., a novel bacterium isolated from the gut content of Hexagrammos agrammus.</title>
        <authorList>
            <person name="Jung H.K."/>
            <person name="Kim D.G."/>
            <person name="Zin H."/>
            <person name="Park J."/>
            <person name="Jung H."/>
            <person name="Kim Y.O."/>
            <person name="Kong H.J."/>
            <person name="Kim J.W."/>
            <person name="Kim Y.S."/>
        </authorList>
    </citation>
    <scope>NUCLEOTIDE SEQUENCE [LARGE SCALE GENOMIC DNA]</scope>
    <source>
        <strain evidence="10 11">YPD9-1</strain>
    </source>
</reference>
<evidence type="ECO:0000259" key="8">
    <source>
        <dbReference type="PROSITE" id="PS01124"/>
    </source>
</evidence>
<evidence type="ECO:0000256" key="1">
    <source>
        <dbReference type="ARBA" id="ARBA00004196"/>
    </source>
</evidence>
<keyword evidence="7" id="KW-0804">Transcription</keyword>
<dbReference type="SUPFAM" id="SSF53807">
    <property type="entry name" value="Helical backbone' metal receptor"/>
    <property type="match status" value="1"/>
</dbReference>
<dbReference type="InterPro" id="IPR018060">
    <property type="entry name" value="HTH_AraC"/>
</dbReference>
<dbReference type="InterPro" id="IPR002491">
    <property type="entry name" value="ABC_transptr_periplasmic_BD"/>
</dbReference>
<comment type="similarity">
    <text evidence="2">Belongs to the bacterial solute-binding protein 8 family.</text>
</comment>
<evidence type="ECO:0000256" key="7">
    <source>
        <dbReference type="ARBA" id="ARBA00023163"/>
    </source>
</evidence>
<evidence type="ECO:0000313" key="11">
    <source>
        <dbReference type="Proteomes" id="UP001649230"/>
    </source>
</evidence>
<dbReference type="Pfam" id="PF12833">
    <property type="entry name" value="HTH_18"/>
    <property type="match status" value="1"/>
</dbReference>
<accession>A0ABY3SPW2</accession>
<evidence type="ECO:0000256" key="4">
    <source>
        <dbReference type="ARBA" id="ARBA00022729"/>
    </source>
</evidence>
<evidence type="ECO:0000259" key="9">
    <source>
        <dbReference type="PROSITE" id="PS50983"/>
    </source>
</evidence>
<keyword evidence="6" id="KW-0238">DNA-binding</keyword>
<feature type="domain" description="HTH araC/xylS-type" evidence="8">
    <location>
        <begin position="177"/>
        <end position="275"/>
    </location>
</feature>
<dbReference type="EMBL" id="CP090978">
    <property type="protein sequence ID" value="UJF36083.1"/>
    <property type="molecule type" value="Genomic_DNA"/>
</dbReference>
<dbReference type="PRINTS" id="PR00032">
    <property type="entry name" value="HTHARAC"/>
</dbReference>
<dbReference type="PANTHER" id="PTHR30532:SF1">
    <property type="entry name" value="IRON(3+)-HYDROXAMATE-BINDING PROTEIN FHUD"/>
    <property type="match status" value="1"/>
</dbReference>
<dbReference type="SMART" id="SM00342">
    <property type="entry name" value="HTH_ARAC"/>
    <property type="match status" value="1"/>
</dbReference>
<dbReference type="CDD" id="cd01146">
    <property type="entry name" value="FhuD"/>
    <property type="match status" value="1"/>
</dbReference>
<keyword evidence="5" id="KW-0805">Transcription regulation</keyword>
<dbReference type="Proteomes" id="UP001649230">
    <property type="component" value="Chromosome"/>
</dbReference>
<gene>
    <name evidence="10" type="ORF">L0M14_14010</name>
</gene>
<evidence type="ECO:0000256" key="5">
    <source>
        <dbReference type="ARBA" id="ARBA00023015"/>
    </source>
</evidence>
<dbReference type="Gene3D" id="3.40.50.1980">
    <property type="entry name" value="Nitrogenase molybdenum iron protein domain"/>
    <property type="match status" value="2"/>
</dbReference>
<organism evidence="10 11">
    <name type="scientific">Paenibacillus hexagrammi</name>
    <dbReference type="NCBI Taxonomy" id="2908839"/>
    <lineage>
        <taxon>Bacteria</taxon>
        <taxon>Bacillati</taxon>
        <taxon>Bacillota</taxon>
        <taxon>Bacilli</taxon>
        <taxon>Bacillales</taxon>
        <taxon>Paenibacillaceae</taxon>
        <taxon>Paenibacillus</taxon>
    </lineage>
</organism>
<dbReference type="SUPFAM" id="SSF51215">
    <property type="entry name" value="Regulatory protein AraC"/>
    <property type="match status" value="1"/>
</dbReference>
<dbReference type="InterPro" id="IPR051313">
    <property type="entry name" value="Bact_iron-sidero_bind"/>
</dbReference>
<dbReference type="PROSITE" id="PS01124">
    <property type="entry name" value="HTH_ARAC_FAMILY_2"/>
    <property type="match status" value="1"/>
</dbReference>
<dbReference type="InterPro" id="IPR018062">
    <property type="entry name" value="HTH_AraC-typ_CS"/>
</dbReference>
<dbReference type="PANTHER" id="PTHR30532">
    <property type="entry name" value="IRON III DICITRATE-BINDING PERIPLASMIC PROTEIN"/>
    <property type="match status" value="1"/>
</dbReference>
<name>A0ABY3SPW2_9BACL</name>
<feature type="domain" description="Fe/B12 periplasmic-binding" evidence="9">
    <location>
        <begin position="338"/>
        <end position="594"/>
    </location>
</feature>
<comment type="subcellular location">
    <subcellularLocation>
        <location evidence="1">Cell envelope</location>
    </subcellularLocation>
</comment>
<keyword evidence="4" id="KW-0732">Signal</keyword>
<dbReference type="PROSITE" id="PS50983">
    <property type="entry name" value="FE_B12_PBP"/>
    <property type="match status" value="1"/>
</dbReference>
<sequence>MLLHTYALLWQHAAVHVAHVSRVIVQAGEHLREQRLSDSTFLIILRGSGKLYLDRKEHRIDKASVCHAGKNTLLSISEVDQALEYMMLSYHADLKQAYSTDLGPTEASGDPFHLQFTVCPPATLPLYRKVDQMHRIWMSKDALAGFHIKTLFHQFLYELLLQLQEMGGEAAAPSLEDQAVRYLEQNYSESITIDDLAENLDCNVRQLQRIFKAQLSMSPMEYLIQVRLDRAKEFLQHTNIPLGQIADAVGYSDSYYFSRLFKKYIGLSPSRFRERARQLEACRQNPSWLTHSPIDAEFFHLYSEHVVDSNASNRNVQLDSIHLDPLQGQVCLTCVPNKIALLDIQYTDHLLSLGLKPAGSVSATSDVVRFPDYLEQRLRGVMNLGTKESPDIQAIAELAPDLIVCTQFQERYYEQLSVIAPTVMLDRNEDWRSTLLTLANLVGRQHKVTSIIQHYQHKIHKLRDALSTSMQGKSVALIRPRGYSIRLHTTVHRTAEILYRDLGIAAPTPAHETSRTSTFITLENMSKVNPDYLFVLKDDSNRVYAGELQQSVIWQSLRAVKTNQVYTVSTTKWIGYYGPIAMNQLVDEVAEALL</sequence>
<dbReference type="InterPro" id="IPR009057">
    <property type="entry name" value="Homeodomain-like_sf"/>
</dbReference>
<keyword evidence="3" id="KW-0813">Transport</keyword>
<proteinExistence type="inferred from homology"/>
<dbReference type="Gene3D" id="1.10.10.60">
    <property type="entry name" value="Homeodomain-like"/>
    <property type="match status" value="2"/>
</dbReference>
<evidence type="ECO:0000313" key="10">
    <source>
        <dbReference type="EMBL" id="UJF36083.1"/>
    </source>
</evidence>
<evidence type="ECO:0000256" key="3">
    <source>
        <dbReference type="ARBA" id="ARBA00022448"/>
    </source>
</evidence>
<keyword evidence="11" id="KW-1185">Reference proteome</keyword>
<dbReference type="PROSITE" id="PS00041">
    <property type="entry name" value="HTH_ARAC_FAMILY_1"/>
    <property type="match status" value="1"/>
</dbReference>
<dbReference type="SUPFAM" id="SSF46689">
    <property type="entry name" value="Homeodomain-like"/>
    <property type="match status" value="2"/>
</dbReference>